<evidence type="ECO:0000313" key="10">
    <source>
        <dbReference type="Proteomes" id="UP000275137"/>
    </source>
</evidence>
<evidence type="ECO:0000256" key="4">
    <source>
        <dbReference type="ARBA" id="ARBA00022692"/>
    </source>
</evidence>
<comment type="similarity">
    <text evidence="2">Belongs to the MreD family.</text>
</comment>
<dbReference type="Proteomes" id="UP000275137">
    <property type="component" value="Unassembled WGS sequence"/>
</dbReference>
<evidence type="ECO:0000256" key="7">
    <source>
        <dbReference type="ARBA" id="ARBA00023136"/>
    </source>
</evidence>
<dbReference type="PANTHER" id="PTHR37484">
    <property type="entry name" value="ROD SHAPE-DETERMINING PROTEIN MRED"/>
    <property type="match status" value="1"/>
</dbReference>
<feature type="transmembrane region" description="Helical" evidence="8">
    <location>
        <begin position="140"/>
        <end position="159"/>
    </location>
</feature>
<evidence type="ECO:0000256" key="8">
    <source>
        <dbReference type="SAM" id="Phobius"/>
    </source>
</evidence>
<accession>A0A3N0UU42</accession>
<evidence type="ECO:0000313" key="9">
    <source>
        <dbReference type="EMBL" id="ROH84067.1"/>
    </source>
</evidence>
<dbReference type="InterPro" id="IPR007227">
    <property type="entry name" value="Cell_shape_determining_MreD"/>
</dbReference>
<evidence type="ECO:0000256" key="2">
    <source>
        <dbReference type="ARBA" id="ARBA00007776"/>
    </source>
</evidence>
<dbReference type="PIRSF" id="PIRSF018472">
    <property type="entry name" value="MreD_proteobac"/>
    <property type="match status" value="1"/>
</dbReference>
<sequence>MYTTKSRFIYLSLLLALFMSMLPWSGSGLMLRPDFVMVTLIFWLCRAPHLCNIGTAWMAGLLIDLATGGLFGANAFAYSLTAFFAVIYQRRLTLFNIPQLALFVGALLAVTQITQLLLRLFAGGSIPDWHYFLPSLTGTLLWIVLALLSASGTAPTGAASNKRRS</sequence>
<comment type="caution">
    <text evidence="9">The sequence shown here is derived from an EMBL/GenBank/DDBJ whole genome shotgun (WGS) entry which is preliminary data.</text>
</comment>
<evidence type="ECO:0000256" key="5">
    <source>
        <dbReference type="ARBA" id="ARBA00022960"/>
    </source>
</evidence>
<keyword evidence="4 8" id="KW-0812">Transmembrane</keyword>
<keyword evidence="5" id="KW-0133">Cell shape</keyword>
<feature type="transmembrane region" description="Helical" evidence="8">
    <location>
        <begin position="100"/>
        <end position="120"/>
    </location>
</feature>
<dbReference type="GO" id="GO:0005886">
    <property type="term" value="C:plasma membrane"/>
    <property type="evidence" value="ECO:0007669"/>
    <property type="project" value="UniProtKB-SubCell"/>
</dbReference>
<dbReference type="RefSeq" id="WP_123238182.1">
    <property type="nucleotide sequence ID" value="NZ_RJVP01000008.1"/>
</dbReference>
<dbReference type="EMBL" id="RJVP01000008">
    <property type="protein sequence ID" value="ROH84067.1"/>
    <property type="molecule type" value="Genomic_DNA"/>
</dbReference>
<evidence type="ECO:0000256" key="1">
    <source>
        <dbReference type="ARBA" id="ARBA00004651"/>
    </source>
</evidence>
<keyword evidence="6 8" id="KW-1133">Transmembrane helix</keyword>
<dbReference type="InterPro" id="IPR026034">
    <property type="entry name" value="MreD_proteobac"/>
</dbReference>
<gene>
    <name evidence="9" type="primary">mreD</name>
    <name evidence="9" type="ORF">ED236_11735</name>
</gene>
<organism evidence="9 10">
    <name type="scientific">Pseudomethylobacillus aquaticus</name>
    <dbReference type="NCBI Taxonomy" id="2676064"/>
    <lineage>
        <taxon>Bacteria</taxon>
        <taxon>Pseudomonadati</taxon>
        <taxon>Pseudomonadota</taxon>
        <taxon>Betaproteobacteria</taxon>
        <taxon>Nitrosomonadales</taxon>
        <taxon>Methylophilaceae</taxon>
        <taxon>Pseudomethylobacillus</taxon>
    </lineage>
</organism>
<name>A0A3N0UU42_9PROT</name>
<dbReference type="Pfam" id="PF04093">
    <property type="entry name" value="MreD"/>
    <property type="match status" value="1"/>
</dbReference>
<feature type="transmembrane region" description="Helical" evidence="8">
    <location>
        <begin position="65"/>
        <end position="88"/>
    </location>
</feature>
<dbReference type="PANTHER" id="PTHR37484:SF1">
    <property type="entry name" value="ROD SHAPE-DETERMINING PROTEIN MRED"/>
    <property type="match status" value="1"/>
</dbReference>
<comment type="subcellular location">
    <subcellularLocation>
        <location evidence="1">Cell membrane</location>
        <topology evidence="1">Multi-pass membrane protein</topology>
    </subcellularLocation>
</comment>
<keyword evidence="3" id="KW-1003">Cell membrane</keyword>
<dbReference type="AlphaFoldDB" id="A0A3N0UU42"/>
<dbReference type="GO" id="GO:0008360">
    <property type="term" value="P:regulation of cell shape"/>
    <property type="evidence" value="ECO:0007669"/>
    <property type="project" value="UniProtKB-KW"/>
</dbReference>
<keyword evidence="7 8" id="KW-0472">Membrane</keyword>
<dbReference type="NCBIfam" id="TIGR03426">
    <property type="entry name" value="shape_MreD"/>
    <property type="match status" value="1"/>
</dbReference>
<protein>
    <submittedName>
        <fullName evidence="9">Rod shape-determining protein MreD</fullName>
    </submittedName>
</protein>
<reference evidence="9 10" key="1">
    <citation type="submission" date="2018-10" db="EMBL/GenBank/DDBJ databases">
        <authorList>
            <person name="Chen W.-M."/>
        </authorList>
    </citation>
    <scope>NUCLEOTIDE SEQUENCE [LARGE SCALE GENOMIC DNA]</scope>
    <source>
        <strain evidence="9 10">H-5</strain>
    </source>
</reference>
<proteinExistence type="inferred from homology"/>
<evidence type="ECO:0000256" key="6">
    <source>
        <dbReference type="ARBA" id="ARBA00022989"/>
    </source>
</evidence>
<evidence type="ECO:0000256" key="3">
    <source>
        <dbReference type="ARBA" id="ARBA00022475"/>
    </source>
</evidence>
<keyword evidence="10" id="KW-1185">Reference proteome</keyword>